<dbReference type="InterPro" id="IPR029024">
    <property type="entry name" value="TerB-like"/>
</dbReference>
<dbReference type="Gene3D" id="1.10.3680.10">
    <property type="entry name" value="TerB-like"/>
    <property type="match status" value="1"/>
</dbReference>
<dbReference type="InterPro" id="IPR007791">
    <property type="entry name" value="DjlA_N"/>
</dbReference>
<evidence type="ECO:0000259" key="4">
    <source>
        <dbReference type="Pfam" id="PF15615"/>
    </source>
</evidence>
<dbReference type="SUPFAM" id="SSF158682">
    <property type="entry name" value="TerB-like"/>
    <property type="match status" value="1"/>
</dbReference>
<dbReference type="EMBL" id="WVIC01000010">
    <property type="protein sequence ID" value="NCJ06213.1"/>
    <property type="molecule type" value="Genomic_DNA"/>
</dbReference>
<dbReference type="Pfam" id="PF13208">
    <property type="entry name" value="TerB_N"/>
    <property type="match status" value="1"/>
</dbReference>
<evidence type="ECO:0000256" key="1">
    <source>
        <dbReference type="SAM" id="MobiDB-lite"/>
    </source>
</evidence>
<dbReference type="InterPro" id="IPR025266">
    <property type="entry name" value="TerB_N"/>
</dbReference>
<accession>A0A8K1ZWK6</accession>
<dbReference type="CDD" id="cd07176">
    <property type="entry name" value="terB"/>
    <property type="match status" value="1"/>
</dbReference>
<reference evidence="5" key="1">
    <citation type="submission" date="2019-12" db="EMBL/GenBank/DDBJ databases">
        <title>High-Quality draft genome sequences of three cyanobacteria isolated from the limestone walls of the Old Cathedral of Coimbra.</title>
        <authorList>
            <person name="Tiago I."/>
            <person name="Soares F."/>
            <person name="Portugal A."/>
        </authorList>
    </citation>
    <scope>NUCLEOTIDE SEQUENCE [LARGE SCALE GENOMIC DNA]</scope>
    <source>
        <strain evidence="5">C</strain>
    </source>
</reference>
<feature type="compositionally biased region" description="Low complexity" evidence="1">
    <location>
        <begin position="21"/>
        <end position="36"/>
    </location>
</feature>
<dbReference type="Proteomes" id="UP000607397">
    <property type="component" value="Unassembled WGS sequence"/>
</dbReference>
<dbReference type="AlphaFoldDB" id="A0A8K1ZWK6"/>
<evidence type="ECO:0000313" key="6">
    <source>
        <dbReference type="Proteomes" id="UP000607397"/>
    </source>
</evidence>
<feature type="domain" description="Co-chaperone DjlA N-terminal" evidence="2">
    <location>
        <begin position="498"/>
        <end position="607"/>
    </location>
</feature>
<dbReference type="RefSeq" id="WP_161824695.1">
    <property type="nucleotide sequence ID" value="NZ_WVIC01000010.1"/>
</dbReference>
<evidence type="ECO:0000313" key="5">
    <source>
        <dbReference type="EMBL" id="NCJ06213.1"/>
    </source>
</evidence>
<feature type="region of interest" description="Disordered" evidence="1">
    <location>
        <begin position="18"/>
        <end position="76"/>
    </location>
</feature>
<feature type="domain" description="TerB N-terminal" evidence="3">
    <location>
        <begin position="79"/>
        <end position="289"/>
    </location>
</feature>
<evidence type="ECO:0000259" key="2">
    <source>
        <dbReference type="Pfam" id="PF05099"/>
    </source>
</evidence>
<organism evidence="5 6">
    <name type="scientific">Petrachloros mirabilis ULC683</name>
    <dbReference type="NCBI Taxonomy" id="2781853"/>
    <lineage>
        <taxon>Bacteria</taxon>
        <taxon>Bacillati</taxon>
        <taxon>Cyanobacteriota</taxon>
        <taxon>Cyanophyceae</taxon>
        <taxon>Synechococcales</taxon>
        <taxon>Petrachlorosaceae</taxon>
        <taxon>Petrachloros</taxon>
        <taxon>Petrachloros mirabilis</taxon>
    </lineage>
</organism>
<keyword evidence="6" id="KW-1185">Reference proteome</keyword>
<protein>
    <recommendedName>
        <fullName evidence="7">Tellurite resistance protein TerB</fullName>
    </recommendedName>
</protein>
<dbReference type="InterPro" id="IPR028932">
    <property type="entry name" value="TerB-C"/>
</dbReference>
<feature type="compositionally biased region" description="Polar residues" evidence="1">
    <location>
        <begin position="54"/>
        <end position="75"/>
    </location>
</feature>
<dbReference type="Pfam" id="PF15615">
    <property type="entry name" value="TerB_C"/>
    <property type="match status" value="1"/>
</dbReference>
<name>A0A8K1ZWK6_9CYAN</name>
<sequence>MLDWLKILFTELMGLRRHTQKPSGEQKPQSQKQPQAQRKKAQSFPFRGTAPLGKTQTKHTPPSKFQVSPSDQSQAIWVPPGKSIQVAEYLIPGGMIYVGTQLKDDNPNSRNDPCLINPNLQIETKNPNYAGADMGYWPAYNQISASNRAAYLEWLANDRSDPNAAIGYVFLFFYGLERRVLRDFQYLNTDISEELAQITSELTRLLSIYGHSKSFQGYASGLLDVCRLLQKPKNISEMQQPPLERIDDEMPLSLKIGLGQLVASSQPIPADWLFSWYLHSEKARLRTPATRCSQEFQKLLKIKYQQQYGQGMILKASKQKLQARYRPASFGFVRSSITLQINNLPDITAKKTPLDQLQVLIDECTDALDPYSRWLGRNDGNPDSRVALALLPPELIADLKDSEIHRFGQWLSETLGKNKQVQISTDELLCQWSSPAVDKLTKAESTTLAQGLEKLRCGLEPDVRFGGKPLKKGGRVVLFKPGSEDISALSQDYTAAMSLMHLAATVAKVGNTADILKQQYLEEYLETSLHLSEAERIRLKAHLTWLLQEKLSLRGLKNNLDKMSSNEKSEVANFLISVAGANGQISPSEISTLSKIYPLLGFEPDDVYSHIHNFSTDRQVTSTDPVTVKPATVTSSGYAIPIPLDEETKNARIKSKKETSEFTLNLETIRQKQRESARVASLLGDIFAEEEAQSLSLELETDFESIAGLDTLHSQLLQVMAQQESWSRDHLEIQASNLELMLDGALEVINDVAFEICDESLTDGEDLIKINAEVLEQLLSS</sequence>
<evidence type="ECO:0000259" key="3">
    <source>
        <dbReference type="Pfam" id="PF13208"/>
    </source>
</evidence>
<proteinExistence type="predicted"/>
<gene>
    <name evidence="5" type="ORF">GS597_06710</name>
</gene>
<comment type="caution">
    <text evidence="5">The sequence shown here is derived from an EMBL/GenBank/DDBJ whole genome shotgun (WGS) entry which is preliminary data.</text>
</comment>
<dbReference type="Pfam" id="PF05099">
    <property type="entry name" value="TerB"/>
    <property type="match status" value="1"/>
</dbReference>
<evidence type="ECO:0008006" key="7">
    <source>
        <dbReference type="Google" id="ProtNLM"/>
    </source>
</evidence>
<feature type="domain" description="TerB-C" evidence="4">
    <location>
        <begin position="649"/>
        <end position="778"/>
    </location>
</feature>